<proteinExistence type="inferred from homology"/>
<feature type="domain" description="DNA methylase adenine-specific" evidence="5">
    <location>
        <begin position="239"/>
        <end position="342"/>
    </location>
</feature>
<evidence type="ECO:0000259" key="4">
    <source>
        <dbReference type="Pfam" id="PF01420"/>
    </source>
</evidence>
<evidence type="ECO:0000313" key="7">
    <source>
        <dbReference type="Proteomes" id="UP000255234"/>
    </source>
</evidence>
<dbReference type="InterPro" id="IPR029063">
    <property type="entry name" value="SAM-dependent_MTases_sf"/>
</dbReference>
<protein>
    <submittedName>
        <fullName evidence="6">EcoKI restriction-modification system protein HsdS</fullName>
    </submittedName>
</protein>
<dbReference type="EMBL" id="UGPP01000002">
    <property type="protein sequence ID" value="STY91779.1"/>
    <property type="molecule type" value="Genomic_DNA"/>
</dbReference>
<dbReference type="InterPro" id="IPR000055">
    <property type="entry name" value="Restrct_endonuc_typeI_TRD"/>
</dbReference>
<dbReference type="GO" id="GO:0009307">
    <property type="term" value="P:DNA restriction-modification system"/>
    <property type="evidence" value="ECO:0007669"/>
    <property type="project" value="UniProtKB-KW"/>
</dbReference>
<name>A0A378PUF8_9FIRM</name>
<evidence type="ECO:0000256" key="1">
    <source>
        <dbReference type="ARBA" id="ARBA00010923"/>
    </source>
</evidence>
<feature type="domain" description="Type I restriction modification DNA specificity" evidence="4">
    <location>
        <begin position="408"/>
        <end position="563"/>
    </location>
</feature>
<gene>
    <name evidence="6" type="ORF">NCTC10571_02600</name>
</gene>
<sequence>MDKYKKLLLKYKALGFSEEILMDDLLIVFMMKQKMRKQRESIEHFYYNRKIESLWIETVDELSRRIDNFNRSSKHIEGRFHMIDSMGYSLTDLIDIIRNYKMVMSVSPALEDMFIKEIDTSKAKSVLILGAEGFSSNLLKVVQAHKDIEFSFMMNNSIDNNSRASFMIDNPADSSCIFLLIEIYKEAYREEFYKSCKDEEEVIDDELFNFMLEECEDYVHHNMNVNFITESIYSYRYYEDNKYDLIIIVPKFGTISDTFLRNQMIASSWDLMATEILLKSLNEKGILKVVLTPKIIFSGGKDSKFRKYLLNNYKLLEIADFPAGLFNNVTMIKTVLFTLSTGLSDTIQVKKYVSDKPLARNTECTSLNIDKEETISVADLQADDSWNISLLLESDDEVTQYKNTGLPMVKLGDIADVFRGKATSKLDSGEKVGVINIADIIDNEIDYDRVSFVDDEQQKIIKYLLEDGDILISSRGTTIKVAMFKKQDKQYIPAVNFNAIRIHESAKTKIKSEYLKIFFASSIGQKLLASLQRGGVVMNINAKDLYSLNIPLLSLQEQQKIIDKYNEEFTKYKCTLKQITERWNATKDNIDHIFLTKKE</sequence>
<dbReference type="PANTHER" id="PTHR30408">
    <property type="entry name" value="TYPE-1 RESTRICTION ENZYME ECOKI SPECIFICITY PROTEIN"/>
    <property type="match status" value="1"/>
</dbReference>
<evidence type="ECO:0000256" key="3">
    <source>
        <dbReference type="ARBA" id="ARBA00023125"/>
    </source>
</evidence>
<evidence type="ECO:0000256" key="2">
    <source>
        <dbReference type="ARBA" id="ARBA00022747"/>
    </source>
</evidence>
<dbReference type="InterPro" id="IPR003356">
    <property type="entry name" value="DNA_methylase_A-5"/>
</dbReference>
<dbReference type="PANTHER" id="PTHR30408:SF12">
    <property type="entry name" value="TYPE I RESTRICTION ENZYME MJAVIII SPECIFICITY SUBUNIT"/>
    <property type="match status" value="1"/>
</dbReference>
<dbReference type="Gene3D" id="3.40.50.150">
    <property type="entry name" value="Vaccinia Virus protein VP39"/>
    <property type="match status" value="1"/>
</dbReference>
<evidence type="ECO:0000259" key="5">
    <source>
        <dbReference type="Pfam" id="PF02384"/>
    </source>
</evidence>
<accession>A0A378PUF8</accession>
<dbReference type="RefSeq" id="WP_115152433.1">
    <property type="nucleotide sequence ID" value="NZ_UGPP01000002.1"/>
</dbReference>
<dbReference type="AlphaFoldDB" id="A0A378PUF8"/>
<reference evidence="6 7" key="1">
    <citation type="submission" date="2018-06" db="EMBL/GenBank/DDBJ databases">
        <authorList>
            <consortium name="Pathogen Informatics"/>
            <person name="Doyle S."/>
        </authorList>
    </citation>
    <scope>NUCLEOTIDE SEQUENCE [LARGE SCALE GENOMIC DNA]</scope>
    <source>
        <strain evidence="6 7">NCTC10571</strain>
    </source>
</reference>
<dbReference type="InterPro" id="IPR052021">
    <property type="entry name" value="Type-I_RS_S_subunit"/>
</dbReference>
<dbReference type="GO" id="GO:0008170">
    <property type="term" value="F:N-methyltransferase activity"/>
    <property type="evidence" value="ECO:0007669"/>
    <property type="project" value="InterPro"/>
</dbReference>
<organism evidence="6 7">
    <name type="scientific">Megamonas hypermegale</name>
    <dbReference type="NCBI Taxonomy" id="158847"/>
    <lineage>
        <taxon>Bacteria</taxon>
        <taxon>Bacillati</taxon>
        <taxon>Bacillota</taxon>
        <taxon>Negativicutes</taxon>
        <taxon>Selenomonadales</taxon>
        <taxon>Selenomonadaceae</taxon>
        <taxon>Megamonas</taxon>
    </lineage>
</organism>
<dbReference type="Proteomes" id="UP000255234">
    <property type="component" value="Unassembled WGS sequence"/>
</dbReference>
<keyword evidence="3" id="KW-0238">DNA-binding</keyword>
<dbReference type="Pfam" id="PF01420">
    <property type="entry name" value="Methylase_S"/>
    <property type="match status" value="1"/>
</dbReference>
<dbReference type="SUPFAM" id="SSF116734">
    <property type="entry name" value="DNA methylase specificity domain"/>
    <property type="match status" value="1"/>
</dbReference>
<comment type="similarity">
    <text evidence="1">Belongs to the type-I restriction system S methylase family.</text>
</comment>
<dbReference type="Pfam" id="PF02384">
    <property type="entry name" value="N6_Mtase"/>
    <property type="match status" value="1"/>
</dbReference>
<dbReference type="InterPro" id="IPR044946">
    <property type="entry name" value="Restrct_endonuc_typeI_TRD_sf"/>
</dbReference>
<dbReference type="SUPFAM" id="SSF53335">
    <property type="entry name" value="S-adenosyl-L-methionine-dependent methyltransferases"/>
    <property type="match status" value="1"/>
</dbReference>
<evidence type="ECO:0000313" key="6">
    <source>
        <dbReference type="EMBL" id="STY91779.1"/>
    </source>
</evidence>
<dbReference type="Gene3D" id="3.90.220.20">
    <property type="entry name" value="DNA methylase specificity domains"/>
    <property type="match status" value="1"/>
</dbReference>
<keyword evidence="2" id="KW-0680">Restriction system</keyword>
<dbReference type="GO" id="GO:0003677">
    <property type="term" value="F:DNA binding"/>
    <property type="evidence" value="ECO:0007669"/>
    <property type="project" value="UniProtKB-KW"/>
</dbReference>